<organism evidence="1 2">
    <name type="scientific">Adlercreutzia equolifaciens subsp. celatus</name>
    <dbReference type="NCBI Taxonomy" id="394340"/>
    <lineage>
        <taxon>Bacteria</taxon>
        <taxon>Bacillati</taxon>
        <taxon>Actinomycetota</taxon>
        <taxon>Coriobacteriia</taxon>
        <taxon>Eggerthellales</taxon>
        <taxon>Eggerthellaceae</taxon>
        <taxon>Adlercreutzia</taxon>
    </lineage>
</organism>
<sequence length="179" mass="19800">MGFLDGIADIAIRGVVGYASSISEAKEAAETLAIAESQDGWISAEAFLAAYDVRIYDLQNDQYDIKIMKDRDFAGGYVLWNKARDCYHTGIGSDVYKKVERHFKGYGNESVFADSESGDEFVVSLFRLENTEYDDLQELGNALRKEFGQYPTCAVCEEGESSDTSTQHGILGLLGRLFG</sequence>
<comment type="caution">
    <text evidence="1">The sequence shown here is derived from an EMBL/GenBank/DDBJ whole genome shotgun (WGS) entry which is preliminary data.</text>
</comment>
<name>A0A369NYX2_9ACTN</name>
<dbReference type="RefSeq" id="WP_114549456.1">
    <property type="nucleotide sequence ID" value="NZ_JBKWZQ010000001.1"/>
</dbReference>
<dbReference type="AlphaFoldDB" id="A0A369NYX2"/>
<gene>
    <name evidence="1" type="ORF">C1850_09130</name>
</gene>
<reference evidence="1 2" key="1">
    <citation type="journal article" date="2018" name="Elife">
        <title>Discovery and characterization of a prevalent human gut bacterial enzyme sufficient for the inactivation of a family of plant toxins.</title>
        <authorList>
            <person name="Koppel N."/>
            <person name="Bisanz J.E."/>
            <person name="Pandelia M.E."/>
            <person name="Turnbaugh P.J."/>
            <person name="Balskus E.P."/>
        </authorList>
    </citation>
    <scope>NUCLEOTIDE SEQUENCE [LARGE SCALE GENOMIC DNA]</scope>
    <source>
        <strain evidence="1 2">OB21 GAM 11</strain>
    </source>
</reference>
<evidence type="ECO:0000313" key="1">
    <source>
        <dbReference type="EMBL" id="RDC42782.1"/>
    </source>
</evidence>
<dbReference type="EMBL" id="PPUT01000025">
    <property type="protein sequence ID" value="RDC42782.1"/>
    <property type="molecule type" value="Genomic_DNA"/>
</dbReference>
<accession>A0A369NYX2</accession>
<proteinExistence type="predicted"/>
<evidence type="ECO:0000313" key="2">
    <source>
        <dbReference type="Proteomes" id="UP000253805"/>
    </source>
</evidence>
<protein>
    <submittedName>
        <fullName evidence="1">Uncharacterized protein</fullName>
    </submittedName>
</protein>
<dbReference type="Proteomes" id="UP000253805">
    <property type="component" value="Unassembled WGS sequence"/>
</dbReference>